<dbReference type="NCBIfam" id="NF047798">
    <property type="entry name" value="leader_Chryseo"/>
    <property type="match status" value="1"/>
</dbReference>
<dbReference type="Proteomes" id="UP000269076">
    <property type="component" value="Chromosome"/>
</dbReference>
<evidence type="ECO:0000313" key="3">
    <source>
        <dbReference type="Proteomes" id="UP000254282"/>
    </source>
</evidence>
<evidence type="ECO:0008006" key="5">
    <source>
        <dbReference type="Google" id="ProtNLM"/>
    </source>
</evidence>
<organism evidence="2 3">
    <name type="scientific">Chryseobacterium indoltheticum</name>
    <dbReference type="NCBI Taxonomy" id="254"/>
    <lineage>
        <taxon>Bacteria</taxon>
        <taxon>Pseudomonadati</taxon>
        <taxon>Bacteroidota</taxon>
        <taxon>Flavobacteriia</taxon>
        <taxon>Flavobacteriales</taxon>
        <taxon>Weeksellaceae</taxon>
        <taxon>Chryseobacterium group</taxon>
        <taxon>Chryseobacterium</taxon>
    </lineage>
</organism>
<reference evidence="2 3" key="1">
    <citation type="submission" date="2018-06" db="EMBL/GenBank/DDBJ databases">
        <authorList>
            <consortium name="Pathogen Informatics"/>
            <person name="Doyle S."/>
        </authorList>
    </citation>
    <scope>NUCLEOTIDE SEQUENCE [LARGE SCALE GENOMIC DNA]</scope>
    <source>
        <strain evidence="2 3">NCTC13532</strain>
    </source>
</reference>
<name>A0A381FNK9_9FLAO</name>
<gene>
    <name evidence="1" type="ORF">EG340_16850</name>
    <name evidence="2" type="ORF">NCTC13532_03749</name>
</gene>
<dbReference type="Proteomes" id="UP000254282">
    <property type="component" value="Unassembled WGS sequence"/>
</dbReference>
<protein>
    <recommendedName>
        <fullName evidence="5">Bacteriocin</fullName>
    </recommendedName>
</protein>
<dbReference type="AlphaFoldDB" id="A0A381FNK9"/>
<dbReference type="EMBL" id="UFVR01000004">
    <property type="protein sequence ID" value="SUX48146.1"/>
    <property type="molecule type" value="Genomic_DNA"/>
</dbReference>
<sequence length="71" mass="7687">MKNSNLKKLSREAQKSISGGVRGLEPIQCATGCHKNYLGDGQGILCIVPPCQSPNFGTQSQDANGRWQCCY</sequence>
<reference evidence="1 4" key="2">
    <citation type="submission" date="2018-11" db="EMBL/GenBank/DDBJ databases">
        <title>Proposal to divide the Flavobacteriaceae and reorganize its genera based on Amino Acid Identity values calculated from whole genome sequences.</title>
        <authorList>
            <person name="Nicholson A.C."/>
            <person name="Gulvik C.A."/>
            <person name="Whitney A.M."/>
            <person name="Humrighouse B.W."/>
            <person name="Bell M."/>
            <person name="Holmes B."/>
            <person name="Steigerwalt A."/>
            <person name="Villarma A."/>
            <person name="Sheth M."/>
            <person name="Batra D."/>
            <person name="Pryor J."/>
            <person name="Bernardet J.-F."/>
            <person name="Hugo C."/>
            <person name="Kampfer P."/>
            <person name="Newman J."/>
            <person name="Mcquiston J.R."/>
        </authorList>
    </citation>
    <scope>NUCLEOTIDE SEQUENCE [LARGE SCALE GENOMIC DNA]</scope>
    <source>
        <strain evidence="1 4">G0211</strain>
    </source>
</reference>
<evidence type="ECO:0000313" key="4">
    <source>
        <dbReference type="Proteomes" id="UP000269076"/>
    </source>
</evidence>
<evidence type="ECO:0000313" key="2">
    <source>
        <dbReference type="EMBL" id="SUX48146.1"/>
    </source>
</evidence>
<dbReference type="InterPro" id="IPR058074">
    <property type="entry name" value="Bacteriocin-like"/>
</dbReference>
<proteinExistence type="predicted"/>
<dbReference type="EMBL" id="CP033928">
    <property type="protein sequence ID" value="AZA62596.1"/>
    <property type="molecule type" value="Genomic_DNA"/>
</dbReference>
<evidence type="ECO:0000313" key="1">
    <source>
        <dbReference type="EMBL" id="AZA62596.1"/>
    </source>
</evidence>
<accession>A0A381FNK9</accession>